<evidence type="ECO:0000313" key="3">
    <source>
        <dbReference type="Proteomes" id="UP000199382"/>
    </source>
</evidence>
<dbReference type="GO" id="GO:0051213">
    <property type="term" value="F:dioxygenase activity"/>
    <property type="evidence" value="ECO:0007669"/>
    <property type="project" value="UniProtKB-KW"/>
</dbReference>
<gene>
    <name evidence="2" type="ORF">SAMN04488026_108216</name>
</gene>
<dbReference type="CDD" id="cd08343">
    <property type="entry name" value="ED_TypeI_classII_C"/>
    <property type="match status" value="1"/>
</dbReference>
<evidence type="ECO:0000259" key="1">
    <source>
        <dbReference type="PROSITE" id="PS51819"/>
    </source>
</evidence>
<name>A0A1G9JMW0_9RHOB</name>
<dbReference type="Pfam" id="PF00903">
    <property type="entry name" value="Glyoxalase"/>
    <property type="match status" value="1"/>
</dbReference>
<dbReference type="InterPro" id="IPR037523">
    <property type="entry name" value="VOC_core"/>
</dbReference>
<dbReference type="Proteomes" id="UP000199382">
    <property type="component" value="Unassembled WGS sequence"/>
</dbReference>
<dbReference type="Gene3D" id="3.10.180.10">
    <property type="entry name" value="2,3-Dihydroxybiphenyl 1,2-Dioxygenase, domain 1"/>
    <property type="match status" value="2"/>
</dbReference>
<dbReference type="InterPro" id="IPR004360">
    <property type="entry name" value="Glyas_Fos-R_dOase_dom"/>
</dbReference>
<organism evidence="2 3">
    <name type="scientific">Aliiruegeria lutimaris</name>
    <dbReference type="NCBI Taxonomy" id="571298"/>
    <lineage>
        <taxon>Bacteria</taxon>
        <taxon>Pseudomonadati</taxon>
        <taxon>Pseudomonadota</taxon>
        <taxon>Alphaproteobacteria</taxon>
        <taxon>Rhodobacterales</taxon>
        <taxon>Roseobacteraceae</taxon>
        <taxon>Aliiruegeria</taxon>
    </lineage>
</organism>
<dbReference type="OrthoDB" id="9803142at2"/>
<reference evidence="2 3" key="1">
    <citation type="submission" date="2016-10" db="EMBL/GenBank/DDBJ databases">
        <authorList>
            <person name="de Groot N.N."/>
        </authorList>
    </citation>
    <scope>NUCLEOTIDE SEQUENCE [LARGE SCALE GENOMIC DNA]</scope>
    <source>
        <strain evidence="2 3">DSM 25294</strain>
    </source>
</reference>
<keyword evidence="3" id="KW-1185">Reference proteome</keyword>
<dbReference type="AlphaFoldDB" id="A0A1G9JMW0"/>
<dbReference type="EMBL" id="FNEK01000082">
    <property type="protein sequence ID" value="SDL38652.1"/>
    <property type="molecule type" value="Genomic_DNA"/>
</dbReference>
<feature type="domain" description="VOC" evidence="1">
    <location>
        <begin position="137"/>
        <end position="251"/>
    </location>
</feature>
<dbReference type="InterPro" id="IPR029068">
    <property type="entry name" value="Glyas_Bleomycin-R_OHBP_Dase"/>
</dbReference>
<evidence type="ECO:0000313" key="2">
    <source>
        <dbReference type="EMBL" id="SDL38652.1"/>
    </source>
</evidence>
<dbReference type="STRING" id="571298.SAMN04488026_108216"/>
<accession>A0A1G9JMW0</accession>
<dbReference type="PROSITE" id="PS51819">
    <property type="entry name" value="VOC"/>
    <property type="match status" value="2"/>
</dbReference>
<proteinExistence type="predicted"/>
<keyword evidence="2" id="KW-0223">Dioxygenase</keyword>
<feature type="domain" description="VOC" evidence="1">
    <location>
        <begin position="7"/>
        <end position="118"/>
    </location>
</feature>
<keyword evidence="2" id="KW-0560">Oxidoreductase</keyword>
<sequence>MGYLVNSVGHVQLNVVDVDALVRESCDILGLRVTREEAGCVWLSSNGRMAELVLHEAQENSTRSIGFEAVSEAAVAQAASRVAEAGCSLLSEQPSLDCCVTGVSFVTPQGHTFELHSPVATEIYGNRHATTGMGPLRIDHVNITSPDPVQTRAQMETIMGMRLSERMVDDGLSWMRGANRLHHILGIVRGETGLHHYSWEVAEFSDYCRLGDLLDTIEKNFIWGPGRHRPGDNTFAYYIDACGAMVECAGNMALINDDDRYEPNVITALKRPDNVRVMNVWGEPAPLPWREHRFPWASPAA</sequence>
<dbReference type="RefSeq" id="WP_068317711.1">
    <property type="nucleotide sequence ID" value="NZ_FNEK01000082.1"/>
</dbReference>
<dbReference type="SUPFAM" id="SSF54593">
    <property type="entry name" value="Glyoxalase/Bleomycin resistance protein/Dihydroxybiphenyl dioxygenase"/>
    <property type="match status" value="1"/>
</dbReference>
<protein>
    <submittedName>
        <fullName evidence="2">Catechol-2,3-dioxygenase</fullName>
    </submittedName>
</protein>